<sequence>MLGKLIKHEFKAVSKVLGILHIALLITTIMGIFAINISKHSGFIFFNELTFILYIFILIAISIAVMIYIVIRFYQNIFTDEGYLTNTLPVKPYEHIIAKLYVSFVWVIINAICTLISFFFLMLSQSSISEIKIALWNYKSDLLDLMGNHTQLVIFLMILGVFISVIYMLIMSYAAIAIGQTMRNHKVLFSLGAYVVLYVLSQIVSTIIRLPFGFISLLETNTINWNTFFVPIILLSYLLSTALIILYFFITNYIMSKKLNLD</sequence>
<feature type="transmembrane region" description="Helical" evidence="1">
    <location>
        <begin position="152"/>
        <end position="176"/>
    </location>
</feature>
<dbReference type="EMBL" id="NOKA02000029">
    <property type="protein sequence ID" value="RDY30755.1"/>
    <property type="molecule type" value="Genomic_DNA"/>
</dbReference>
<feature type="transmembrane region" description="Helical" evidence="1">
    <location>
        <begin position="188"/>
        <end position="208"/>
    </location>
</feature>
<evidence type="ECO:0000256" key="1">
    <source>
        <dbReference type="SAM" id="Phobius"/>
    </source>
</evidence>
<keyword evidence="4" id="KW-1185">Reference proteome</keyword>
<evidence type="ECO:0000313" key="4">
    <source>
        <dbReference type="Proteomes" id="UP000216411"/>
    </source>
</evidence>
<keyword evidence="1" id="KW-0472">Membrane</keyword>
<reference evidence="3 4" key="1">
    <citation type="journal article" date="2017" name="Genome Announc.">
        <title>Draft Genome Sequence of a Sporulating and Motile Strain of Lachnotalea glycerini Isolated from Water in Quebec City, Canada.</title>
        <authorList>
            <person name="Maheux A.F."/>
            <person name="Boudreau D.K."/>
            <person name="Berube E."/>
            <person name="Boissinot M."/>
            <person name="Raymond F."/>
            <person name="Brodeur S."/>
            <person name="Corbeil J."/>
            <person name="Isabel S."/>
            <person name="Omar R.F."/>
            <person name="Bergeron M.G."/>
        </authorList>
    </citation>
    <scope>NUCLEOTIDE SEQUENCE [LARGE SCALE GENOMIC DNA]</scope>
    <source>
        <strain evidence="3 4">CCRI-19302</strain>
    </source>
</reference>
<organism evidence="3 4">
    <name type="scientific">Lachnotalea glycerini</name>
    <dbReference type="NCBI Taxonomy" id="1763509"/>
    <lineage>
        <taxon>Bacteria</taxon>
        <taxon>Bacillati</taxon>
        <taxon>Bacillota</taxon>
        <taxon>Clostridia</taxon>
        <taxon>Lachnospirales</taxon>
        <taxon>Lachnospiraceae</taxon>
        <taxon>Lachnotalea</taxon>
    </lineage>
</organism>
<comment type="caution">
    <text evidence="3">The sequence shown here is derived from an EMBL/GenBank/DDBJ whole genome shotgun (WGS) entry which is preliminary data.</text>
</comment>
<evidence type="ECO:0000313" key="3">
    <source>
        <dbReference type="EMBL" id="RDY30755.1"/>
    </source>
</evidence>
<dbReference type="Proteomes" id="UP000247523">
    <property type="component" value="Unassembled WGS sequence"/>
</dbReference>
<feature type="transmembrane region" description="Helical" evidence="1">
    <location>
        <begin position="228"/>
        <end position="250"/>
    </location>
</feature>
<evidence type="ECO:0000313" key="5">
    <source>
        <dbReference type="Proteomes" id="UP000247523"/>
    </source>
</evidence>
<name>A0A255IRB9_9FIRM</name>
<dbReference type="AlphaFoldDB" id="A0A255IRB9"/>
<evidence type="ECO:0000313" key="2">
    <source>
        <dbReference type="EMBL" id="PXV89370.1"/>
    </source>
</evidence>
<accession>A0A255IRB9</accession>
<reference evidence="3" key="3">
    <citation type="submission" date="2018-07" db="EMBL/GenBank/DDBJ databases">
        <authorList>
            <person name="Quirk P.G."/>
            <person name="Krulwich T.A."/>
        </authorList>
    </citation>
    <scope>NUCLEOTIDE SEQUENCE</scope>
    <source>
        <strain evidence="3">CCRI-19302</strain>
    </source>
</reference>
<keyword evidence="1" id="KW-1133">Transmembrane helix</keyword>
<dbReference type="Proteomes" id="UP000216411">
    <property type="component" value="Unassembled WGS sequence"/>
</dbReference>
<feature type="transmembrane region" description="Helical" evidence="1">
    <location>
        <begin position="100"/>
        <end position="123"/>
    </location>
</feature>
<proteinExistence type="predicted"/>
<feature type="transmembrane region" description="Helical" evidence="1">
    <location>
        <begin position="12"/>
        <end position="37"/>
    </location>
</feature>
<dbReference type="EMBL" id="QICS01000006">
    <property type="protein sequence ID" value="PXV89370.1"/>
    <property type="molecule type" value="Genomic_DNA"/>
</dbReference>
<gene>
    <name evidence="2" type="ORF">C8E03_10617</name>
    <name evidence="3" type="ORF">CG710_013170</name>
</gene>
<feature type="transmembrane region" description="Helical" evidence="1">
    <location>
        <begin position="49"/>
        <end position="71"/>
    </location>
</feature>
<dbReference type="RefSeq" id="WP_094376511.1">
    <property type="nucleotide sequence ID" value="NZ_NOKA02000029.1"/>
</dbReference>
<protein>
    <submittedName>
        <fullName evidence="3">Uncharacterized protein</fullName>
    </submittedName>
</protein>
<reference evidence="2 5" key="2">
    <citation type="submission" date="2018-05" db="EMBL/GenBank/DDBJ databases">
        <title>Genomic Encyclopedia of Type Strains, Phase IV (KMG-IV): sequencing the most valuable type-strain genomes for metagenomic binning, comparative biology and taxonomic classification.</title>
        <authorList>
            <person name="Goeker M."/>
        </authorList>
    </citation>
    <scope>NUCLEOTIDE SEQUENCE [LARGE SCALE GENOMIC DNA]</scope>
    <source>
        <strain evidence="2 5">DSM 28816</strain>
    </source>
</reference>
<keyword evidence="1" id="KW-0812">Transmembrane</keyword>
<dbReference type="OrthoDB" id="9816138at2"/>